<dbReference type="AlphaFoldDB" id="A0A520LJX0"/>
<dbReference type="EMBL" id="SHBO01000055">
    <property type="protein sequence ID" value="RZO04849.1"/>
    <property type="molecule type" value="Genomic_DNA"/>
</dbReference>
<comment type="caution">
    <text evidence="1">The sequence shown here is derived from an EMBL/GenBank/DDBJ whole genome shotgun (WGS) entry which is preliminary data.</text>
</comment>
<sequence length="396" mass="45149">MQKLANDDVLNIREFFDSLYENHMGDRIGRVGYKFLVDMLDGIHQTRSVNLTTIARGLNEKIRLHATHKRLSRNLDDEDILNVLSNALLHKGAAAVQADTKLIITMHDLNKKYASKIEYLSELGKEEQSGFRVCEVLAVNHESESYFPLYESIWSDQIPGFVDDATEVIKVIDKVFEATNNKGMLVLDDLTLSSNVITEVILQSRFNFISMANHFAPEVEFEEEIYSASSLADKLETSFGKMMFKYVPGDPIDSIGKDVDLFVHAGAFSVKLVKTDEILSLITLKTRNRFVGEVSVPILTTAKNLKSRKKLMGLVDSYLSKNDVLLQHRYYRERFDLSGFRVLKFSRLNLLITLVQAVMFYEISTGSFIMKKTPLFSKEPHEGNMNRTYYKPDKNG</sequence>
<organism evidence="1 2">
    <name type="scientific">SAR92 clade bacterium</name>
    <dbReference type="NCBI Taxonomy" id="2315479"/>
    <lineage>
        <taxon>Bacteria</taxon>
        <taxon>Pseudomonadati</taxon>
        <taxon>Pseudomonadota</taxon>
        <taxon>Gammaproteobacteria</taxon>
        <taxon>Cellvibrionales</taxon>
        <taxon>Porticoccaceae</taxon>
        <taxon>SAR92 clade</taxon>
    </lineage>
</organism>
<name>A0A520LJX0_9GAMM</name>
<dbReference type="Proteomes" id="UP000318148">
    <property type="component" value="Unassembled WGS sequence"/>
</dbReference>
<accession>A0A520LJX0</accession>
<evidence type="ECO:0000313" key="2">
    <source>
        <dbReference type="Proteomes" id="UP000318148"/>
    </source>
</evidence>
<gene>
    <name evidence="1" type="ORF">EVB02_03910</name>
</gene>
<reference evidence="1 2" key="1">
    <citation type="submission" date="2019-02" db="EMBL/GenBank/DDBJ databases">
        <title>Prokaryotic population dynamics and viral predation in marine succession experiment using metagenomics: the confinement effect.</title>
        <authorList>
            <person name="Haro-Moreno J.M."/>
            <person name="Rodriguez-Valera F."/>
            <person name="Lopez-Perez M."/>
        </authorList>
    </citation>
    <scope>NUCLEOTIDE SEQUENCE [LARGE SCALE GENOMIC DNA]</scope>
    <source>
        <strain evidence="1">MED-G169</strain>
    </source>
</reference>
<protein>
    <submittedName>
        <fullName evidence="1">Uncharacterized protein</fullName>
    </submittedName>
</protein>
<evidence type="ECO:0000313" key="1">
    <source>
        <dbReference type="EMBL" id="RZO04849.1"/>
    </source>
</evidence>
<proteinExistence type="predicted"/>